<dbReference type="Proteomes" id="UP000053097">
    <property type="component" value="Unassembled WGS sequence"/>
</dbReference>
<dbReference type="OrthoDB" id="7549271at2759"/>
<evidence type="ECO:0000313" key="2">
    <source>
        <dbReference type="EMBL" id="EZA59690.1"/>
    </source>
</evidence>
<evidence type="ECO:0000313" key="3">
    <source>
        <dbReference type="Proteomes" id="UP000053097"/>
    </source>
</evidence>
<sequence length="293" mass="32525">MKAKTKLGMGLKTKKKTTKKRTTKKRILPVAKRGGILPILPMLGALGSLAAGAAGVAKAVNDSKAVQRQLQEMQRHHRAMEGCGLYFAPYKNGQGLYLAPYKREQGAVTKKKNVKRFRGVFMRNSLPMSGYLDIGINVGPPSYVEIAIGDHRGNELILSLETWKGLYEQQWNIQNHLCKDVRDRPLTVGPLTVRFSESPVCDTKLVCLDSSNVRLMMTESTFFAMINLDRCIELTYAQLDRLVEKVDAKIAQFSNIASAETKDVTNVISANDCFSANNIIDCELLALVFSKLL</sequence>
<keyword evidence="3" id="KW-1185">Reference proteome</keyword>
<feature type="compositionally biased region" description="Low complexity" evidence="1">
    <location>
        <begin position="1"/>
        <end position="11"/>
    </location>
</feature>
<organism evidence="2 3">
    <name type="scientific">Ooceraea biroi</name>
    <name type="common">Clonal raider ant</name>
    <name type="synonym">Cerapachys biroi</name>
    <dbReference type="NCBI Taxonomy" id="2015173"/>
    <lineage>
        <taxon>Eukaryota</taxon>
        <taxon>Metazoa</taxon>
        <taxon>Ecdysozoa</taxon>
        <taxon>Arthropoda</taxon>
        <taxon>Hexapoda</taxon>
        <taxon>Insecta</taxon>
        <taxon>Pterygota</taxon>
        <taxon>Neoptera</taxon>
        <taxon>Endopterygota</taxon>
        <taxon>Hymenoptera</taxon>
        <taxon>Apocrita</taxon>
        <taxon>Aculeata</taxon>
        <taxon>Formicoidea</taxon>
        <taxon>Formicidae</taxon>
        <taxon>Dorylinae</taxon>
        <taxon>Ooceraea</taxon>
    </lineage>
</organism>
<dbReference type="EMBL" id="KK107098">
    <property type="protein sequence ID" value="EZA59690.1"/>
    <property type="molecule type" value="Genomic_DNA"/>
</dbReference>
<reference evidence="2 3" key="1">
    <citation type="journal article" date="2014" name="Curr. Biol.">
        <title>The genome of the clonal raider ant Cerapachys biroi.</title>
        <authorList>
            <person name="Oxley P.R."/>
            <person name="Ji L."/>
            <person name="Fetter-Pruneda I."/>
            <person name="McKenzie S.K."/>
            <person name="Li C."/>
            <person name="Hu H."/>
            <person name="Zhang G."/>
            <person name="Kronauer D.J."/>
        </authorList>
    </citation>
    <scope>NUCLEOTIDE SEQUENCE [LARGE SCALE GENOMIC DNA]</scope>
</reference>
<feature type="region of interest" description="Disordered" evidence="1">
    <location>
        <begin position="1"/>
        <end position="22"/>
    </location>
</feature>
<name>A0A026WUG8_OOCBI</name>
<protein>
    <submittedName>
        <fullName evidence="2">Uncharacterized protein</fullName>
    </submittedName>
</protein>
<gene>
    <name evidence="2" type="ORF">X777_16575</name>
</gene>
<proteinExistence type="predicted"/>
<evidence type="ECO:0000256" key="1">
    <source>
        <dbReference type="SAM" id="MobiDB-lite"/>
    </source>
</evidence>
<feature type="compositionally biased region" description="Basic residues" evidence="1">
    <location>
        <begin position="12"/>
        <end position="22"/>
    </location>
</feature>
<dbReference type="AlphaFoldDB" id="A0A026WUG8"/>
<accession>A0A026WUG8</accession>